<keyword evidence="1" id="KW-0812">Transmembrane</keyword>
<dbReference type="InterPro" id="IPR005134">
    <property type="entry name" value="UPF0114"/>
</dbReference>
<reference evidence="2 3" key="1">
    <citation type="submission" date="2016-07" db="EMBL/GenBank/DDBJ databases">
        <title>Draft genome sequence of Methyloligella halotolerans C2T (VKM B-2706T=CCUG 61687T=DSM 25045T), a halotolerant polyhydroxybutyrate accumulating methylotroph.</title>
        <authorList>
            <person name="Vasilenko O.V."/>
            <person name="Doronina N.V."/>
            <person name="Poroshina M.N."/>
            <person name="Tarlachkov S.V."/>
            <person name="Trotsenko Y.A."/>
        </authorList>
    </citation>
    <scope>NUCLEOTIDE SEQUENCE [LARGE SCALE GENOMIC DNA]</scope>
    <source>
        <strain evidence="2 3">VKM B-2706</strain>
    </source>
</reference>
<evidence type="ECO:0000256" key="1">
    <source>
        <dbReference type="SAM" id="Phobius"/>
    </source>
</evidence>
<evidence type="ECO:0000313" key="3">
    <source>
        <dbReference type="Proteomes" id="UP000095087"/>
    </source>
</evidence>
<comment type="caution">
    <text evidence="2">The sequence shown here is derived from an EMBL/GenBank/DDBJ whole genome shotgun (WGS) entry which is preliminary data.</text>
</comment>
<accession>A0A1E2S383</accession>
<sequence length="192" mass="20565">MRTLLTFFLGLRAIMLIGSAGAIVGALLMFLQGGFYLAEAWHIAVASGTGFEHASERQVTVPVLEAVDAFLFGLVLVIFAYGIAIGFVFTLPEGYGRRLPAWMKVDGIGQLKASLSEVVIVVLIVMFARVVVESGGNFTYEMLVLPASILMIAIALRMIDLGAGHTNGDGEELGKIEAARAKNENHSENGQH</sequence>
<keyword evidence="1" id="KW-1133">Transmembrane helix</keyword>
<protein>
    <recommendedName>
        <fullName evidence="4">YqhA family protein</fullName>
    </recommendedName>
</protein>
<feature type="transmembrane region" description="Helical" evidence="1">
    <location>
        <begin position="113"/>
        <end position="132"/>
    </location>
</feature>
<dbReference type="Proteomes" id="UP000095087">
    <property type="component" value="Unassembled WGS sequence"/>
</dbReference>
<keyword evidence="1" id="KW-0472">Membrane</keyword>
<proteinExistence type="predicted"/>
<dbReference type="EMBL" id="MASI01000001">
    <property type="protein sequence ID" value="ODA68976.1"/>
    <property type="molecule type" value="Genomic_DNA"/>
</dbReference>
<dbReference type="OrthoDB" id="8018937at2"/>
<gene>
    <name evidence="2" type="ORF">A7A08_00811</name>
</gene>
<dbReference type="Pfam" id="PF03350">
    <property type="entry name" value="UPF0114"/>
    <property type="match status" value="1"/>
</dbReference>
<keyword evidence="3" id="KW-1185">Reference proteome</keyword>
<feature type="transmembrane region" description="Helical" evidence="1">
    <location>
        <begin position="138"/>
        <end position="156"/>
    </location>
</feature>
<dbReference type="RefSeq" id="WP_069094164.1">
    <property type="nucleotide sequence ID" value="NZ_MASI01000001.1"/>
</dbReference>
<evidence type="ECO:0008006" key="4">
    <source>
        <dbReference type="Google" id="ProtNLM"/>
    </source>
</evidence>
<dbReference type="AlphaFoldDB" id="A0A1E2S383"/>
<evidence type="ECO:0000313" key="2">
    <source>
        <dbReference type="EMBL" id="ODA68976.1"/>
    </source>
</evidence>
<organism evidence="2 3">
    <name type="scientific">Methyloligella halotolerans</name>
    <dbReference type="NCBI Taxonomy" id="1177755"/>
    <lineage>
        <taxon>Bacteria</taxon>
        <taxon>Pseudomonadati</taxon>
        <taxon>Pseudomonadota</taxon>
        <taxon>Alphaproteobacteria</taxon>
        <taxon>Hyphomicrobiales</taxon>
        <taxon>Hyphomicrobiaceae</taxon>
        <taxon>Methyloligella</taxon>
    </lineage>
</organism>
<name>A0A1E2S383_9HYPH</name>
<dbReference type="PANTHER" id="PTHR31721">
    <property type="entry name" value="OS06G0710300 PROTEIN"/>
    <property type="match status" value="1"/>
</dbReference>
<dbReference type="PANTHER" id="PTHR31721:SF4">
    <property type="entry name" value="OS06G0710300 PROTEIN"/>
    <property type="match status" value="1"/>
</dbReference>
<feature type="transmembrane region" description="Helical" evidence="1">
    <location>
        <begin position="69"/>
        <end position="92"/>
    </location>
</feature>
<dbReference type="STRING" id="1177755.A7A08_00811"/>